<evidence type="ECO:0000256" key="1">
    <source>
        <dbReference type="SAM" id="Phobius"/>
    </source>
</evidence>
<dbReference type="Proteomes" id="UP000037035">
    <property type="component" value="Unassembled WGS sequence"/>
</dbReference>
<feature type="non-terminal residue" evidence="2">
    <location>
        <position position="159"/>
    </location>
</feature>
<keyword evidence="1" id="KW-0812">Transmembrane</keyword>
<evidence type="ECO:0000313" key="2">
    <source>
        <dbReference type="EMBL" id="KNZ52004.1"/>
    </source>
</evidence>
<dbReference type="EMBL" id="LAVV01008760">
    <property type="protein sequence ID" value="KNZ52004.1"/>
    <property type="molecule type" value="Genomic_DNA"/>
</dbReference>
<comment type="caution">
    <text evidence="2">The sequence shown here is derived from an EMBL/GenBank/DDBJ whole genome shotgun (WGS) entry which is preliminary data.</text>
</comment>
<evidence type="ECO:0000313" key="3">
    <source>
        <dbReference type="Proteomes" id="UP000037035"/>
    </source>
</evidence>
<name>A0A0L6UU35_9BASI</name>
<dbReference type="AlphaFoldDB" id="A0A0L6UU35"/>
<protein>
    <submittedName>
        <fullName evidence="2">Uncharacterized protein</fullName>
    </submittedName>
</protein>
<feature type="transmembrane region" description="Helical" evidence="1">
    <location>
        <begin position="140"/>
        <end position="157"/>
    </location>
</feature>
<keyword evidence="3" id="KW-1185">Reference proteome</keyword>
<reference evidence="2 3" key="1">
    <citation type="submission" date="2015-08" db="EMBL/GenBank/DDBJ databases">
        <title>Next Generation Sequencing and Analysis of the Genome of Puccinia sorghi L Schw, the Causal Agent of Maize Common Rust.</title>
        <authorList>
            <person name="Rochi L."/>
            <person name="Burguener G."/>
            <person name="Darino M."/>
            <person name="Turjanski A."/>
            <person name="Kreff E."/>
            <person name="Dieguez M.J."/>
            <person name="Sacco F."/>
        </authorList>
    </citation>
    <scope>NUCLEOTIDE SEQUENCE [LARGE SCALE GENOMIC DNA]</scope>
    <source>
        <strain evidence="2 3">RO10H11247</strain>
    </source>
</reference>
<proteinExistence type="predicted"/>
<accession>A0A0L6UU35</accession>
<keyword evidence="1" id="KW-1133">Transmembrane helix</keyword>
<sequence>MFPRLGVDHKVTEDARYSSACPILIPILLLKCVACKNYSKLQDEKSKEAELIKSAKADKYFLEPQMLTTISFIDYQQQSHTCKTWKQCQALLEKSYCSCLVLTIRKTQSTKSNENLFLSSLYTQRSLDGCARHVRITHSYFFFLFPFFFITAVKNHASN</sequence>
<gene>
    <name evidence="2" type="ORF">VP01_3732g1</name>
</gene>
<keyword evidence="1" id="KW-0472">Membrane</keyword>
<organism evidence="2 3">
    <name type="scientific">Puccinia sorghi</name>
    <dbReference type="NCBI Taxonomy" id="27349"/>
    <lineage>
        <taxon>Eukaryota</taxon>
        <taxon>Fungi</taxon>
        <taxon>Dikarya</taxon>
        <taxon>Basidiomycota</taxon>
        <taxon>Pucciniomycotina</taxon>
        <taxon>Pucciniomycetes</taxon>
        <taxon>Pucciniales</taxon>
        <taxon>Pucciniaceae</taxon>
        <taxon>Puccinia</taxon>
    </lineage>
</organism>
<dbReference type="VEuPathDB" id="FungiDB:VP01_3732g1"/>